<dbReference type="GO" id="GO:0016779">
    <property type="term" value="F:nucleotidyltransferase activity"/>
    <property type="evidence" value="ECO:0007669"/>
    <property type="project" value="UniProtKB-KW"/>
</dbReference>
<dbReference type="InterPro" id="IPR043519">
    <property type="entry name" value="NT_sf"/>
</dbReference>
<evidence type="ECO:0000313" key="12">
    <source>
        <dbReference type="Proteomes" id="UP000176429"/>
    </source>
</evidence>
<dbReference type="Gene3D" id="1.10.246.80">
    <property type="match status" value="1"/>
</dbReference>
<dbReference type="GO" id="GO:0046872">
    <property type="term" value="F:metal ion binding"/>
    <property type="evidence" value="ECO:0007669"/>
    <property type="project" value="UniProtKB-KW"/>
</dbReference>
<sequence length="501" mass="57656">MKRSLPKYEIPNEVSHVAKTLGDKGFEAYLVGGCVRDLLINKKPRDWDFTTNATPDQIIATFQKTFYENDYGTVGVINENISDETLKVIEVTPYRLEAKYSNSRHPDSVTFSKNLDEDLKRRDFTCNAIAFKILRKLDENTYSVGIIDPFGGIEDINKSTIRAVGNPKDRFDEDTLRILRAVRLATETGFTINKETMSGVVETAPKLKLIAKERIRDEFMRIIMSDRPMEGLIMTEKLGILEYVALPLKDSVGIKQNQAHSYDVWEHTLRALQYSADKKFPLETRLASLFHDIGKPPTREFSHETNDWTFYGHDVVGAKITAKILTDLKFPKKIIDKVVNLVRWHMFFSDTDVITLSAVRRLVAKVGKENVWDLMDVRICDRIGTGRPKESPYRLRKYRSMIEEVMRDPISVSMLNIKGGEIMEICKLPPGRKIGFILNALLEEIMDNPELNSKEYLSKRAVEMSSLPETEIEKLGEKGKDRKEKEEEKTIQEIRKKYYVK</sequence>
<dbReference type="PANTHER" id="PTHR46173:SF1">
    <property type="entry name" value="CCA TRNA NUCLEOTIDYLTRANSFERASE 1, MITOCHONDRIAL"/>
    <property type="match status" value="1"/>
</dbReference>
<dbReference type="CDD" id="cd05398">
    <property type="entry name" value="NT_ClassII-CCAase"/>
    <property type="match status" value="1"/>
</dbReference>
<protein>
    <recommendedName>
        <fullName evidence="10">HD/PDEase domain-containing protein</fullName>
    </recommendedName>
</protein>
<feature type="domain" description="HD/PDEase" evidence="10">
    <location>
        <begin position="260"/>
        <end position="350"/>
    </location>
</feature>
<dbReference type="AlphaFoldDB" id="A0A1G2P0I5"/>
<dbReference type="SMART" id="SM00471">
    <property type="entry name" value="HDc"/>
    <property type="match status" value="1"/>
</dbReference>
<evidence type="ECO:0000313" key="11">
    <source>
        <dbReference type="EMBL" id="OHA41793.1"/>
    </source>
</evidence>
<dbReference type="InterPro" id="IPR003607">
    <property type="entry name" value="HD/PDEase_dom"/>
</dbReference>
<dbReference type="Proteomes" id="UP000176429">
    <property type="component" value="Unassembled WGS sequence"/>
</dbReference>
<evidence type="ECO:0000256" key="7">
    <source>
        <dbReference type="ARBA" id="ARBA00022842"/>
    </source>
</evidence>
<organism evidence="11 12">
    <name type="scientific">Candidatus Taylorbacteria bacterium RIFCSPLOWO2_02_FULL_46_40</name>
    <dbReference type="NCBI Taxonomy" id="1802329"/>
    <lineage>
        <taxon>Bacteria</taxon>
        <taxon>Candidatus Tayloriibacteriota</taxon>
    </lineage>
</organism>
<keyword evidence="5" id="KW-0479">Metal-binding</keyword>
<comment type="cofactor">
    <cofactor evidence="1">
        <name>Mg(2+)</name>
        <dbReference type="ChEBI" id="CHEBI:18420"/>
    </cofactor>
</comment>
<keyword evidence="2 8" id="KW-0808">Transferase</keyword>
<dbReference type="GO" id="GO:0000049">
    <property type="term" value="F:tRNA binding"/>
    <property type="evidence" value="ECO:0007669"/>
    <property type="project" value="TreeGrafter"/>
</dbReference>
<evidence type="ECO:0000256" key="5">
    <source>
        <dbReference type="ARBA" id="ARBA00022723"/>
    </source>
</evidence>
<dbReference type="InterPro" id="IPR006675">
    <property type="entry name" value="HDIG_dom"/>
</dbReference>
<dbReference type="PANTHER" id="PTHR46173">
    <property type="entry name" value="CCA TRNA NUCLEOTIDYLTRANSFERASE 1, MITOCHONDRIAL"/>
    <property type="match status" value="1"/>
</dbReference>
<dbReference type="InterPro" id="IPR006674">
    <property type="entry name" value="HD_domain"/>
</dbReference>
<proteinExistence type="inferred from homology"/>
<keyword evidence="7" id="KW-0460">Magnesium</keyword>
<dbReference type="NCBIfam" id="TIGR00277">
    <property type="entry name" value="HDIG"/>
    <property type="match status" value="1"/>
</dbReference>
<reference evidence="11 12" key="1">
    <citation type="journal article" date="2016" name="Nat. Commun.">
        <title>Thousands of microbial genomes shed light on interconnected biogeochemical processes in an aquifer system.</title>
        <authorList>
            <person name="Anantharaman K."/>
            <person name="Brown C.T."/>
            <person name="Hug L.A."/>
            <person name="Sharon I."/>
            <person name="Castelle C.J."/>
            <person name="Probst A.J."/>
            <person name="Thomas B.C."/>
            <person name="Singh A."/>
            <person name="Wilkins M.J."/>
            <person name="Karaoz U."/>
            <person name="Brodie E.L."/>
            <person name="Williams K.H."/>
            <person name="Hubbard S.S."/>
            <person name="Banfield J.F."/>
        </authorList>
    </citation>
    <scope>NUCLEOTIDE SEQUENCE [LARGE SCALE GENOMIC DNA]</scope>
</reference>
<dbReference type="Pfam" id="PF01743">
    <property type="entry name" value="PolyA_pol"/>
    <property type="match status" value="1"/>
</dbReference>
<dbReference type="Pfam" id="PF12627">
    <property type="entry name" value="PolyA_pol_RNAbd"/>
    <property type="match status" value="1"/>
</dbReference>
<keyword evidence="6" id="KW-0547">Nucleotide-binding</keyword>
<evidence type="ECO:0000256" key="1">
    <source>
        <dbReference type="ARBA" id="ARBA00001946"/>
    </source>
</evidence>
<dbReference type="CDD" id="cd00077">
    <property type="entry name" value="HDc"/>
    <property type="match status" value="1"/>
</dbReference>
<dbReference type="GO" id="GO:0008033">
    <property type="term" value="P:tRNA processing"/>
    <property type="evidence" value="ECO:0007669"/>
    <property type="project" value="UniProtKB-KW"/>
</dbReference>
<dbReference type="Pfam" id="PF01966">
    <property type="entry name" value="HD"/>
    <property type="match status" value="1"/>
</dbReference>
<evidence type="ECO:0000256" key="9">
    <source>
        <dbReference type="SAM" id="MobiDB-lite"/>
    </source>
</evidence>
<dbReference type="Gene3D" id="3.30.460.10">
    <property type="entry name" value="Beta Polymerase, domain 2"/>
    <property type="match status" value="1"/>
</dbReference>
<dbReference type="SUPFAM" id="SSF81891">
    <property type="entry name" value="Poly A polymerase C-terminal region-like"/>
    <property type="match status" value="1"/>
</dbReference>
<dbReference type="GO" id="GO:0000166">
    <property type="term" value="F:nucleotide binding"/>
    <property type="evidence" value="ECO:0007669"/>
    <property type="project" value="UniProtKB-KW"/>
</dbReference>
<dbReference type="SUPFAM" id="SSF81301">
    <property type="entry name" value="Nucleotidyltransferase"/>
    <property type="match status" value="1"/>
</dbReference>
<evidence type="ECO:0000259" key="10">
    <source>
        <dbReference type="SMART" id="SM00471"/>
    </source>
</evidence>
<keyword evidence="8" id="KW-0694">RNA-binding</keyword>
<accession>A0A1G2P0I5</accession>
<feature type="compositionally biased region" description="Basic and acidic residues" evidence="9">
    <location>
        <begin position="471"/>
        <end position="487"/>
    </location>
</feature>
<comment type="caution">
    <text evidence="11">The sequence shown here is derived from an EMBL/GenBank/DDBJ whole genome shotgun (WGS) entry which is preliminary data.</text>
</comment>
<comment type="similarity">
    <text evidence="8">Belongs to the tRNA nucleotidyltransferase/poly(A) polymerase family.</text>
</comment>
<evidence type="ECO:0000256" key="3">
    <source>
        <dbReference type="ARBA" id="ARBA00022694"/>
    </source>
</evidence>
<dbReference type="InterPro" id="IPR050264">
    <property type="entry name" value="Bact_CCA-adding_enz_type3_sf"/>
</dbReference>
<evidence type="ECO:0000256" key="8">
    <source>
        <dbReference type="RuleBase" id="RU003953"/>
    </source>
</evidence>
<name>A0A1G2P0I5_9BACT</name>
<dbReference type="InterPro" id="IPR032828">
    <property type="entry name" value="PolyA_RNA-bd"/>
</dbReference>
<evidence type="ECO:0000256" key="2">
    <source>
        <dbReference type="ARBA" id="ARBA00022679"/>
    </source>
</evidence>
<dbReference type="EMBL" id="MHSH01000018">
    <property type="protein sequence ID" value="OHA41793.1"/>
    <property type="molecule type" value="Genomic_DNA"/>
</dbReference>
<evidence type="ECO:0000256" key="4">
    <source>
        <dbReference type="ARBA" id="ARBA00022695"/>
    </source>
</evidence>
<dbReference type="InterPro" id="IPR002646">
    <property type="entry name" value="PolA_pol_head_dom"/>
</dbReference>
<evidence type="ECO:0000256" key="6">
    <source>
        <dbReference type="ARBA" id="ARBA00022741"/>
    </source>
</evidence>
<feature type="region of interest" description="Disordered" evidence="9">
    <location>
        <begin position="468"/>
        <end position="487"/>
    </location>
</feature>
<keyword evidence="3" id="KW-0819">tRNA processing</keyword>
<keyword evidence="4" id="KW-0548">Nucleotidyltransferase</keyword>
<gene>
    <name evidence="11" type="ORF">A3H68_00325</name>
</gene>
<dbReference type="Gene3D" id="1.10.3090.10">
    <property type="entry name" value="cca-adding enzyme, domain 2"/>
    <property type="match status" value="1"/>
</dbReference>